<dbReference type="InterPro" id="IPR042172">
    <property type="entry name" value="Adenosylhomocyst_ase-like_sf"/>
</dbReference>
<evidence type="ECO:0000256" key="4">
    <source>
        <dbReference type="ARBA" id="ARBA00023027"/>
    </source>
</evidence>
<reference evidence="6 7" key="2">
    <citation type="journal article" date="2016" name="Genome Announc.">
        <title>Genome Sequence of a Gram-Positive Diazotroph, Paenibacillus durus Type Strain ATCC 35681.</title>
        <authorList>
            <person name="Halim M.A."/>
            <person name="Rahman A.Y."/>
            <person name="Sim K.S."/>
            <person name="Yam H.C."/>
            <person name="Rahim A.A."/>
            <person name="Ghazali A.H."/>
            <person name="Najimudin N."/>
        </authorList>
    </citation>
    <scope>NUCLEOTIDE SEQUENCE [LARGE SCALE GENOMIC DNA]</scope>
    <source>
        <strain evidence="6 7">ATCC 35681</strain>
    </source>
</reference>
<gene>
    <name evidence="6" type="ORF">VK70_02530</name>
</gene>
<organism evidence="6 7">
    <name type="scientific">Paenibacillus durus ATCC 35681</name>
    <dbReference type="NCBI Taxonomy" id="1333534"/>
    <lineage>
        <taxon>Bacteria</taxon>
        <taxon>Bacillati</taxon>
        <taxon>Bacillota</taxon>
        <taxon>Bacilli</taxon>
        <taxon>Bacillales</taxon>
        <taxon>Paenibacillaceae</taxon>
        <taxon>Paenibacillus</taxon>
    </lineage>
</organism>
<evidence type="ECO:0000256" key="3">
    <source>
        <dbReference type="ARBA" id="ARBA00022563"/>
    </source>
</evidence>
<dbReference type="GO" id="GO:0004013">
    <property type="term" value="F:adenosylhomocysteinase activity"/>
    <property type="evidence" value="ECO:0007669"/>
    <property type="project" value="TreeGrafter"/>
</dbReference>
<dbReference type="AlphaFoldDB" id="A0A0F7CHB6"/>
<evidence type="ECO:0000256" key="2">
    <source>
        <dbReference type="ARBA" id="ARBA00007122"/>
    </source>
</evidence>
<dbReference type="GO" id="GO:0006730">
    <property type="term" value="P:one-carbon metabolic process"/>
    <property type="evidence" value="ECO:0007669"/>
    <property type="project" value="UniProtKB-KW"/>
</dbReference>
<dbReference type="InterPro" id="IPR015878">
    <property type="entry name" value="Ado_hCys_hydrolase_NAD-bd"/>
</dbReference>
<protein>
    <recommendedName>
        <fullName evidence="5">S-adenosyl-L-homocysteine hydrolase NAD binding domain-containing protein</fullName>
    </recommendedName>
</protein>
<dbReference type="HOGENOM" id="CLU_025194_0_2_9"/>
<dbReference type="GO" id="GO:0033353">
    <property type="term" value="P:S-adenosylmethionine cycle"/>
    <property type="evidence" value="ECO:0007669"/>
    <property type="project" value="TreeGrafter"/>
</dbReference>
<proteinExistence type="inferred from homology"/>
<dbReference type="EMBL" id="CP011114">
    <property type="protein sequence ID" value="AKG33600.1"/>
    <property type="molecule type" value="Genomic_DNA"/>
</dbReference>
<dbReference type="Proteomes" id="UP000034189">
    <property type="component" value="Chromosome"/>
</dbReference>
<evidence type="ECO:0000313" key="7">
    <source>
        <dbReference type="Proteomes" id="UP000034189"/>
    </source>
</evidence>
<evidence type="ECO:0000313" key="6">
    <source>
        <dbReference type="EMBL" id="AKG33600.1"/>
    </source>
</evidence>
<evidence type="ECO:0000259" key="5">
    <source>
        <dbReference type="SMART" id="SM00997"/>
    </source>
</evidence>
<dbReference type="RefSeq" id="WP_025699068.1">
    <property type="nucleotide sequence ID" value="NZ_ASQQ01000647.1"/>
</dbReference>
<sequence length="392" mass="43005">MKSVIDNASLAEIGATRMHWFRSNMPIIHSLNEQFKKEKPFLDKTIAICMHIEPKTAYWIEGILEGGAKHVYLVGCIGTTKPDTAAYLASLKGITVYGKESDTLDEHKAYLAQVMTHKIDLFLDNGASLILAHQKAQTDWKPLGANEETRTGRLLIEKAKLQSDYPIIVIDDSPLKKLLENAIGVGQSVVDGFMRATSLLVGGKKILVVGYGYVGSGIAQKFKGLGATTLVYDIKPVYRLKAKVDGHLVGELEDLIPQADVIITVTGQFDIITEQHIPLFKEGVILANSGHFGFEINVESLRKVADKVIKVKNGIEQFMFKERNVFLLENASPLNLSAGDGNPIEIMDLGLGLQSACAYRIVTDSTKLTNGLQTVPQDIDEKISTISLKLTQ</sequence>
<dbReference type="SMART" id="SM00997">
    <property type="entry name" value="AdoHcyase_NAD"/>
    <property type="match status" value="1"/>
</dbReference>
<dbReference type="Gene3D" id="3.40.50.1480">
    <property type="entry name" value="Adenosylhomocysteinase-like"/>
    <property type="match status" value="1"/>
</dbReference>
<dbReference type="InterPro" id="IPR036291">
    <property type="entry name" value="NAD(P)-bd_dom_sf"/>
</dbReference>
<dbReference type="GO" id="GO:0005829">
    <property type="term" value="C:cytosol"/>
    <property type="evidence" value="ECO:0007669"/>
    <property type="project" value="TreeGrafter"/>
</dbReference>
<dbReference type="Pfam" id="PF05221">
    <property type="entry name" value="AdoHcyase"/>
    <property type="match status" value="1"/>
</dbReference>
<name>A0A0F7CHB6_PAEDU</name>
<dbReference type="SUPFAM" id="SSF51735">
    <property type="entry name" value="NAD(P)-binding Rossmann-fold domains"/>
    <property type="match status" value="1"/>
</dbReference>
<dbReference type="PANTHER" id="PTHR23420">
    <property type="entry name" value="ADENOSYLHOMOCYSTEINASE"/>
    <property type="match status" value="1"/>
</dbReference>
<feature type="domain" description="S-adenosyl-L-homocysteine hydrolase NAD binding" evidence="5">
    <location>
        <begin position="181"/>
        <end position="341"/>
    </location>
</feature>
<accession>A0A0F7CHB6</accession>
<dbReference type="SUPFAM" id="SSF52283">
    <property type="entry name" value="Formate/glycerate dehydrogenase catalytic domain-like"/>
    <property type="match status" value="1"/>
</dbReference>
<dbReference type="InterPro" id="IPR000043">
    <property type="entry name" value="Adenosylhomocysteinase-like"/>
</dbReference>
<dbReference type="SMART" id="SM00996">
    <property type="entry name" value="AdoHcyase"/>
    <property type="match status" value="1"/>
</dbReference>
<dbReference type="SMR" id="A0A0F7CHB6"/>
<comment type="cofactor">
    <cofactor evidence="1">
        <name>NAD(+)</name>
        <dbReference type="ChEBI" id="CHEBI:57540"/>
    </cofactor>
</comment>
<dbReference type="Pfam" id="PF00670">
    <property type="entry name" value="AdoHcyase_NAD"/>
    <property type="match status" value="1"/>
</dbReference>
<dbReference type="NCBIfam" id="NF004005">
    <property type="entry name" value="PRK05476.2-3"/>
    <property type="match status" value="1"/>
</dbReference>
<dbReference type="OrthoDB" id="9802717at2"/>
<dbReference type="Gene3D" id="3.40.50.720">
    <property type="entry name" value="NAD(P)-binding Rossmann-like Domain"/>
    <property type="match status" value="1"/>
</dbReference>
<keyword evidence="3" id="KW-0554">One-carbon metabolism</keyword>
<reference evidence="6 7" key="1">
    <citation type="submission" date="2015-03" db="EMBL/GenBank/DDBJ databases">
        <authorList>
            <person name="Abdul Halim M."/>
        </authorList>
    </citation>
    <scope>NUCLEOTIDE SEQUENCE [LARGE SCALE GENOMIC DNA]</scope>
    <source>
        <strain evidence="6 7">ATCC 35681</strain>
    </source>
</reference>
<comment type="similarity">
    <text evidence="2">Belongs to the adenosylhomocysteinase family.</text>
</comment>
<keyword evidence="4" id="KW-0520">NAD</keyword>
<dbReference type="PANTHER" id="PTHR23420:SF0">
    <property type="entry name" value="ADENOSYLHOMOCYSTEINASE"/>
    <property type="match status" value="1"/>
</dbReference>
<evidence type="ECO:0000256" key="1">
    <source>
        <dbReference type="ARBA" id="ARBA00001911"/>
    </source>
</evidence>
<dbReference type="PATRIC" id="fig|1333534.5.peg.536"/>